<dbReference type="PANTHER" id="PTHR22808:SF3">
    <property type="entry name" value="5-METHYLCYTOSINE RRNA METHYLTRANSFERASE NSUN4"/>
    <property type="match status" value="1"/>
</dbReference>
<comment type="similarity">
    <text evidence="11">Belongs to the class I-like SAM-binding methyltransferase superfamily. RsmB/NOP family.</text>
</comment>
<evidence type="ECO:0000313" key="15">
    <source>
        <dbReference type="Proteomes" id="UP000053342"/>
    </source>
</evidence>
<dbReference type="PROSITE" id="PS51686">
    <property type="entry name" value="SAM_MT_RSMB_NOP"/>
    <property type="match status" value="1"/>
</dbReference>
<feature type="active site" description="Nucleophile" evidence="11">
    <location>
        <position position="342"/>
    </location>
</feature>
<comment type="caution">
    <text evidence="11">Lacks conserved residue(s) required for the propagation of feature annotation.</text>
</comment>
<dbReference type="EMBL" id="KN847336">
    <property type="protein sequence ID" value="KIW42387.1"/>
    <property type="molecule type" value="Genomic_DNA"/>
</dbReference>
<dbReference type="Gene3D" id="3.40.50.150">
    <property type="entry name" value="Vaccinia Virus protein VP39"/>
    <property type="match status" value="1"/>
</dbReference>
<name>A0A0D2BY21_9EURO</name>
<feature type="binding site" evidence="11">
    <location>
        <position position="222"/>
    </location>
    <ligand>
        <name>S-adenosyl-L-methionine</name>
        <dbReference type="ChEBI" id="CHEBI:59789"/>
    </ligand>
</feature>
<evidence type="ECO:0000256" key="5">
    <source>
        <dbReference type="ARBA" id="ARBA00022691"/>
    </source>
</evidence>
<dbReference type="GO" id="GO:0005762">
    <property type="term" value="C:mitochondrial large ribosomal subunit"/>
    <property type="evidence" value="ECO:0007669"/>
    <property type="project" value="TreeGrafter"/>
</dbReference>
<keyword evidence="2" id="KW-0698">rRNA processing</keyword>
<keyword evidence="7" id="KW-0809">Transit peptide</keyword>
<evidence type="ECO:0000256" key="11">
    <source>
        <dbReference type="PROSITE-ProRule" id="PRU01023"/>
    </source>
</evidence>
<dbReference type="VEuPathDB" id="FungiDB:PV06_05946"/>
<feature type="domain" description="SAM-dependent MTase RsmB/NOP-type" evidence="13">
    <location>
        <begin position="76"/>
        <end position="446"/>
    </location>
</feature>
<evidence type="ECO:0000256" key="12">
    <source>
        <dbReference type="SAM" id="MobiDB-lite"/>
    </source>
</evidence>
<evidence type="ECO:0000256" key="1">
    <source>
        <dbReference type="ARBA" id="ARBA00004173"/>
    </source>
</evidence>
<keyword evidence="8" id="KW-0496">Mitochondrion</keyword>
<sequence length="453" mass="50600">MGKPTQKEKARYQLLRQKLLDTYKGYFDGPLSQLTATQVDHTLHRWETLYPALLKPTRHAVLLNTFHGAPYFQAQSSESTNPKLGGSLDENLRDVNLEDSGEVSPPEPLEDAGRWLPPSCPLKLYHLPQQETHSSKDYLLPPPSKNSHDLKNYYCLDFASVFPVLALDVHPGHTILDMTAAPGGKTLTLLNHLGNSLVPAAGINASSSSPPSTIQTKLHVNEIDFQRRKRLRVVLDEHVPANLLPSTSSPNSVIQITGKDATEASSFRPGAYDRILLDAPCSSERHVLHQLHKQESASNLHKDLLNWSPSSSEKIAKGLQLKMLTTAVRALKFGGTLVYSTCSLSPHENDNVIENVVNLIDKQNRRRIKEVSRRRDADPGSENDGEEDARQPRKPPQTAFPELWTLEIDHTSWSIGEPTKHGWMILPDQQDNAGWGPIYFCKLTKQRKKGSRS</sequence>
<organism evidence="14 15">
    <name type="scientific">Exophiala oligosperma</name>
    <dbReference type="NCBI Taxonomy" id="215243"/>
    <lineage>
        <taxon>Eukaryota</taxon>
        <taxon>Fungi</taxon>
        <taxon>Dikarya</taxon>
        <taxon>Ascomycota</taxon>
        <taxon>Pezizomycotina</taxon>
        <taxon>Eurotiomycetes</taxon>
        <taxon>Chaetothyriomycetidae</taxon>
        <taxon>Chaetothyriales</taxon>
        <taxon>Herpotrichiellaceae</taxon>
        <taxon>Exophiala</taxon>
    </lineage>
</organism>
<dbReference type="InterPro" id="IPR049560">
    <property type="entry name" value="MeTrfase_RsmB-F_NOP2_cat"/>
</dbReference>
<keyword evidence="4 11" id="KW-0808">Transferase</keyword>
<dbReference type="InterPro" id="IPR023267">
    <property type="entry name" value="RCMT"/>
</dbReference>
<dbReference type="PRINTS" id="PR02008">
    <property type="entry name" value="RCMTFAMILY"/>
</dbReference>
<keyword evidence="6 11" id="KW-0694">RNA-binding</keyword>
<proteinExistence type="inferred from homology"/>
<dbReference type="PANTHER" id="PTHR22808">
    <property type="entry name" value="NCL1 YEAST -RELATED NOL1/NOP2/FMU SUN DOMAIN-CONTAINING"/>
    <property type="match status" value="1"/>
</dbReference>
<evidence type="ECO:0000256" key="8">
    <source>
        <dbReference type="ARBA" id="ARBA00023128"/>
    </source>
</evidence>
<dbReference type="GO" id="GO:0008173">
    <property type="term" value="F:RNA methyltransferase activity"/>
    <property type="evidence" value="ECO:0007669"/>
    <property type="project" value="InterPro"/>
</dbReference>
<keyword evidence="3 11" id="KW-0489">Methyltransferase</keyword>
<comment type="catalytic activity">
    <reaction evidence="10">
        <text>a cytidine in rRNA + S-adenosyl-L-methionine = a 5-methylcytidine in rRNA + S-adenosyl-L-homocysteine + H(+)</text>
        <dbReference type="Rhea" id="RHEA:61484"/>
        <dbReference type="Rhea" id="RHEA-COMP:15836"/>
        <dbReference type="Rhea" id="RHEA-COMP:15837"/>
        <dbReference type="ChEBI" id="CHEBI:15378"/>
        <dbReference type="ChEBI" id="CHEBI:57856"/>
        <dbReference type="ChEBI" id="CHEBI:59789"/>
        <dbReference type="ChEBI" id="CHEBI:74483"/>
        <dbReference type="ChEBI" id="CHEBI:82748"/>
    </reaction>
</comment>
<dbReference type="GeneID" id="27358020"/>
<dbReference type="Proteomes" id="UP000053342">
    <property type="component" value="Unassembled WGS sequence"/>
</dbReference>
<dbReference type="InterPro" id="IPR001678">
    <property type="entry name" value="MeTrfase_RsmB-F_NOP2_dom"/>
</dbReference>
<feature type="binding site" evidence="11">
    <location>
        <position position="260"/>
    </location>
    <ligand>
        <name>S-adenosyl-L-methionine</name>
        <dbReference type="ChEBI" id="CHEBI:59789"/>
    </ligand>
</feature>
<keyword evidence="5 11" id="KW-0949">S-adenosyl-L-methionine</keyword>
<evidence type="ECO:0000313" key="14">
    <source>
        <dbReference type="EMBL" id="KIW42387.1"/>
    </source>
</evidence>
<dbReference type="GO" id="GO:0003723">
    <property type="term" value="F:RNA binding"/>
    <property type="evidence" value="ECO:0007669"/>
    <property type="project" value="UniProtKB-UniRule"/>
</dbReference>
<accession>A0A0D2BY21</accession>
<evidence type="ECO:0000256" key="4">
    <source>
        <dbReference type="ARBA" id="ARBA00022679"/>
    </source>
</evidence>
<feature type="compositionally biased region" description="Basic and acidic residues" evidence="12">
    <location>
        <begin position="369"/>
        <end position="378"/>
    </location>
</feature>
<dbReference type="STRING" id="215243.A0A0D2BY21"/>
<evidence type="ECO:0000256" key="2">
    <source>
        <dbReference type="ARBA" id="ARBA00022552"/>
    </source>
</evidence>
<evidence type="ECO:0000256" key="10">
    <source>
        <dbReference type="ARBA" id="ARBA00049302"/>
    </source>
</evidence>
<evidence type="ECO:0000256" key="9">
    <source>
        <dbReference type="ARBA" id="ARBA00042050"/>
    </source>
</evidence>
<dbReference type="OrthoDB" id="427002at2759"/>
<reference evidence="14 15" key="1">
    <citation type="submission" date="2015-01" db="EMBL/GenBank/DDBJ databases">
        <title>The Genome Sequence of Exophiala oligosperma CBS72588.</title>
        <authorList>
            <consortium name="The Broad Institute Genomics Platform"/>
            <person name="Cuomo C."/>
            <person name="de Hoog S."/>
            <person name="Gorbushina A."/>
            <person name="Stielow B."/>
            <person name="Teixiera M."/>
            <person name="Abouelleil A."/>
            <person name="Chapman S.B."/>
            <person name="Priest M."/>
            <person name="Young S.K."/>
            <person name="Wortman J."/>
            <person name="Nusbaum C."/>
            <person name="Birren B."/>
        </authorList>
    </citation>
    <scope>NUCLEOTIDE SEQUENCE [LARGE SCALE GENOMIC DNA]</scope>
    <source>
        <strain evidence="14 15">CBS 72588</strain>
    </source>
</reference>
<evidence type="ECO:0000256" key="7">
    <source>
        <dbReference type="ARBA" id="ARBA00022946"/>
    </source>
</evidence>
<dbReference type="GO" id="GO:0031167">
    <property type="term" value="P:rRNA methylation"/>
    <property type="evidence" value="ECO:0007669"/>
    <property type="project" value="TreeGrafter"/>
</dbReference>
<evidence type="ECO:0000259" key="13">
    <source>
        <dbReference type="PROSITE" id="PS51686"/>
    </source>
</evidence>
<dbReference type="AlphaFoldDB" id="A0A0D2BY21"/>
<dbReference type="Pfam" id="PF01189">
    <property type="entry name" value="Methyltr_RsmB-F"/>
    <property type="match status" value="1"/>
</dbReference>
<keyword evidence="15" id="KW-1185">Reference proteome</keyword>
<feature type="binding site" evidence="11">
    <location>
        <position position="278"/>
    </location>
    <ligand>
        <name>S-adenosyl-L-methionine</name>
        <dbReference type="ChEBI" id="CHEBI:59789"/>
    </ligand>
</feature>
<gene>
    <name evidence="14" type="ORF">PV06_05946</name>
</gene>
<evidence type="ECO:0000256" key="3">
    <source>
        <dbReference type="ARBA" id="ARBA00022603"/>
    </source>
</evidence>
<feature type="region of interest" description="Disordered" evidence="12">
    <location>
        <begin position="369"/>
        <end position="400"/>
    </location>
</feature>
<comment type="subcellular location">
    <subcellularLocation>
        <location evidence="1">Mitochondrion</location>
    </subcellularLocation>
</comment>
<evidence type="ECO:0000256" key="6">
    <source>
        <dbReference type="ARBA" id="ARBA00022884"/>
    </source>
</evidence>
<protein>
    <recommendedName>
        <fullName evidence="9">NOL1/NOP2/Sun domain family member 4</fullName>
    </recommendedName>
</protein>
<dbReference type="RefSeq" id="XP_016262603.1">
    <property type="nucleotide sequence ID" value="XM_016406999.1"/>
</dbReference>
<dbReference type="HOGENOM" id="CLU_041061_0_0_1"/>
<dbReference type="SUPFAM" id="SSF53335">
    <property type="entry name" value="S-adenosyl-L-methionine-dependent methyltransferases"/>
    <property type="match status" value="1"/>
</dbReference>
<dbReference type="InterPro" id="IPR029063">
    <property type="entry name" value="SAM-dependent_MTases_sf"/>
</dbReference>